<evidence type="ECO:0000313" key="18">
    <source>
        <dbReference type="Proteomes" id="UP000748308"/>
    </source>
</evidence>
<dbReference type="InterPro" id="IPR038221">
    <property type="entry name" value="YidC_periplasmic_sf"/>
</dbReference>
<protein>
    <recommendedName>
        <fullName evidence="3 13">Membrane protein insertase YidC</fullName>
    </recommendedName>
    <alternativeName>
        <fullName evidence="12 13">Foldase YidC</fullName>
    </alternativeName>
    <alternativeName>
        <fullName evidence="13">Membrane protein YidC</fullName>
    </alternativeName>
    <alternativeName>
        <fullName evidence="11 13">membrane integrase YidC</fullName>
    </alternativeName>
</protein>
<comment type="subcellular location">
    <subcellularLocation>
        <location evidence="1">Cell inner membrane</location>
        <topology evidence="1">Multi-pass membrane protein</topology>
    </subcellularLocation>
    <subcellularLocation>
        <location evidence="13">Cell membrane</location>
        <topology evidence="13">Multi-pass membrane protein</topology>
    </subcellularLocation>
</comment>
<evidence type="ECO:0000256" key="10">
    <source>
        <dbReference type="ARBA" id="ARBA00023186"/>
    </source>
</evidence>
<accession>A0A937XAK1</accession>
<evidence type="ECO:0000256" key="4">
    <source>
        <dbReference type="ARBA" id="ARBA00022448"/>
    </source>
</evidence>
<feature type="transmembrane region" description="Helical" evidence="13">
    <location>
        <begin position="411"/>
        <end position="429"/>
    </location>
</feature>
<dbReference type="InterPro" id="IPR001708">
    <property type="entry name" value="YidC/ALB3/OXA1/COX18"/>
</dbReference>
<keyword evidence="10 13" id="KW-0143">Chaperone</keyword>
<dbReference type="AlphaFoldDB" id="A0A937XAK1"/>
<evidence type="ECO:0000256" key="9">
    <source>
        <dbReference type="ARBA" id="ARBA00023136"/>
    </source>
</evidence>
<evidence type="ECO:0000313" key="17">
    <source>
        <dbReference type="EMBL" id="MBM3316393.1"/>
    </source>
</evidence>
<comment type="similarity">
    <text evidence="2 13">Belongs to the OXA1/ALB3/YidC family. Type 1 subfamily.</text>
</comment>
<feature type="region of interest" description="Disordered" evidence="14">
    <location>
        <begin position="602"/>
        <end position="622"/>
    </location>
</feature>
<dbReference type="PANTHER" id="PTHR12428">
    <property type="entry name" value="OXA1"/>
    <property type="match status" value="1"/>
</dbReference>
<keyword evidence="6 13" id="KW-0812">Transmembrane</keyword>
<dbReference type="NCBIfam" id="TIGR03592">
    <property type="entry name" value="yidC_oxa1_cterm"/>
    <property type="match status" value="1"/>
</dbReference>
<comment type="caution">
    <text evidence="17">The sequence shown here is derived from an EMBL/GenBank/DDBJ whole genome shotgun (WGS) entry which is preliminary data.</text>
</comment>
<organism evidence="17 18">
    <name type="scientific">Eiseniibacteriota bacterium</name>
    <dbReference type="NCBI Taxonomy" id="2212470"/>
    <lineage>
        <taxon>Bacteria</taxon>
        <taxon>Candidatus Eiseniibacteriota</taxon>
    </lineage>
</organism>
<comment type="subunit">
    <text evidence="13">Interacts with the Sec translocase complex via SecD. Specifically interacts with transmembrane segments of nascent integral membrane proteins during membrane integration.</text>
</comment>
<feature type="domain" description="Membrane insertase YidC/Oxa/ALB C-terminal" evidence="15">
    <location>
        <begin position="411"/>
        <end position="593"/>
    </location>
</feature>
<keyword evidence="4 13" id="KW-0813">Transport</keyword>
<dbReference type="PRINTS" id="PR01900">
    <property type="entry name" value="YIDCPROTEIN"/>
</dbReference>
<feature type="compositionally biased region" description="Low complexity" evidence="14">
    <location>
        <begin position="37"/>
        <end position="47"/>
    </location>
</feature>
<feature type="domain" description="Membrane insertase YidC N-terminal" evidence="16">
    <location>
        <begin position="205"/>
        <end position="386"/>
    </location>
</feature>
<dbReference type="Gene3D" id="2.70.98.90">
    <property type="match status" value="1"/>
</dbReference>
<dbReference type="InterPro" id="IPR028053">
    <property type="entry name" value="Membr_insert_YidC_N"/>
</dbReference>
<dbReference type="InterPro" id="IPR047196">
    <property type="entry name" value="YidC_ALB_C"/>
</dbReference>
<evidence type="ECO:0000256" key="8">
    <source>
        <dbReference type="ARBA" id="ARBA00022989"/>
    </source>
</evidence>
<name>A0A937XAK1_UNCEI</name>
<keyword evidence="5 13" id="KW-1003">Cell membrane</keyword>
<proteinExistence type="inferred from homology"/>
<dbReference type="Pfam" id="PF02096">
    <property type="entry name" value="60KD_IMP"/>
    <property type="match status" value="1"/>
</dbReference>
<dbReference type="GO" id="GO:0051205">
    <property type="term" value="P:protein insertion into membrane"/>
    <property type="evidence" value="ECO:0007669"/>
    <property type="project" value="TreeGrafter"/>
</dbReference>
<keyword evidence="9 13" id="KW-0472">Membrane</keyword>
<evidence type="ECO:0000259" key="15">
    <source>
        <dbReference type="Pfam" id="PF02096"/>
    </source>
</evidence>
<gene>
    <name evidence="13 17" type="primary">yidC</name>
    <name evidence="17" type="ORF">FJY75_00935</name>
</gene>
<dbReference type="GO" id="GO:0032977">
    <property type="term" value="F:membrane insertase activity"/>
    <property type="evidence" value="ECO:0007669"/>
    <property type="project" value="InterPro"/>
</dbReference>
<evidence type="ECO:0000259" key="16">
    <source>
        <dbReference type="Pfam" id="PF14849"/>
    </source>
</evidence>
<evidence type="ECO:0000256" key="5">
    <source>
        <dbReference type="ARBA" id="ARBA00022475"/>
    </source>
</evidence>
<feature type="transmembrane region" description="Helical" evidence="13">
    <location>
        <begin position="521"/>
        <end position="542"/>
    </location>
</feature>
<dbReference type="HAMAP" id="MF_01810">
    <property type="entry name" value="YidC_type1"/>
    <property type="match status" value="1"/>
</dbReference>
<evidence type="ECO:0000256" key="11">
    <source>
        <dbReference type="ARBA" id="ARBA00033245"/>
    </source>
</evidence>
<dbReference type="Proteomes" id="UP000748308">
    <property type="component" value="Unassembled WGS sequence"/>
</dbReference>
<evidence type="ECO:0000256" key="2">
    <source>
        <dbReference type="ARBA" id="ARBA00010527"/>
    </source>
</evidence>
<evidence type="ECO:0000256" key="7">
    <source>
        <dbReference type="ARBA" id="ARBA00022927"/>
    </source>
</evidence>
<dbReference type="CDD" id="cd20070">
    <property type="entry name" value="5TM_YidC_Alb3"/>
    <property type="match status" value="1"/>
</dbReference>
<dbReference type="Pfam" id="PF14849">
    <property type="entry name" value="YidC_periplas"/>
    <property type="match status" value="1"/>
</dbReference>
<keyword evidence="7 13" id="KW-0653">Protein transport</keyword>
<evidence type="ECO:0000256" key="14">
    <source>
        <dbReference type="SAM" id="MobiDB-lite"/>
    </source>
</evidence>
<reference evidence="17" key="1">
    <citation type="submission" date="2019-03" db="EMBL/GenBank/DDBJ databases">
        <title>Lake Tanganyika Metagenome-Assembled Genomes (MAGs).</title>
        <authorList>
            <person name="Tran P."/>
        </authorList>
    </citation>
    <scope>NUCLEOTIDE SEQUENCE</scope>
    <source>
        <strain evidence="17">M_DeepCast_400m_m2_100</strain>
    </source>
</reference>
<dbReference type="InterPro" id="IPR019998">
    <property type="entry name" value="Membr_insert_YidC"/>
</dbReference>
<dbReference type="EMBL" id="VGIY01000010">
    <property type="protein sequence ID" value="MBM3316393.1"/>
    <property type="molecule type" value="Genomic_DNA"/>
</dbReference>
<dbReference type="PANTHER" id="PTHR12428:SF65">
    <property type="entry name" value="CYTOCHROME C OXIDASE ASSEMBLY PROTEIN COX18, MITOCHONDRIAL"/>
    <property type="match status" value="1"/>
</dbReference>
<comment type="function">
    <text evidence="13">Required for the insertion and/or proper folding and/or complex formation of integral membrane proteins into the membrane. Involved in integration of membrane proteins that insert both dependently and independently of the Sec translocase complex, as well as at least some lipoproteins. Aids folding of multispanning membrane proteins.</text>
</comment>
<evidence type="ECO:0000256" key="6">
    <source>
        <dbReference type="ARBA" id="ARBA00022692"/>
    </source>
</evidence>
<dbReference type="CDD" id="cd19961">
    <property type="entry name" value="EcYidC-like_peri"/>
    <property type="match status" value="1"/>
</dbReference>
<feature type="region of interest" description="Disordered" evidence="14">
    <location>
        <begin position="37"/>
        <end position="82"/>
    </location>
</feature>
<feature type="transmembrane region" description="Helical" evidence="13">
    <location>
        <begin position="554"/>
        <end position="581"/>
    </location>
</feature>
<sequence>MSQSNFGGFDRRTLMAFGLMILVWILFTQFFMPKPAPRGTAATGEPAPAEPAPSERVESPAPAGRTARPPSGAEGTVASAGAATPAEGAWWLENDLPAEEREIVVQGDRFRAVFSARGAQLRSWALEGFTDSHGEPVDLVSPQGPGALGLRVEGGGRAIWLEETLFRLEEDSSGNRGERRLRFVAEGLLVQEGGGAGAAIEEEAARVRVERIYTLDRARYDFGMEVIVQGIANPRQDQQLVLAWEDGIPSLETQRDLDRRAKAAVVQLAESFIKDGYGGSGFGCQCGGGRAEQGGERIYQGMLRWAGVRGKYFAGLLIPEEEREATVVAHSEPQVGEVGLRVVQPLAFDGRTVQRYTVYAGPIDYRVLRELDQRVGGGATRIVDFGGSLIAPISKATHWFMVTAAKVVPNYGLVIFLLAAAVRLIFHPLNVKALQSQRKLQALKPLLDEINRKYKASPEQRTKKTMELHKQHGVNPLGGCLPLLVQMPVIYALYNVLMNAIELRKAPFALWMRDLSAPDTVGHAFGIPINILPLLMAATMFWQQKLTPTDPRQAPMLVLMPLMMVFFFYGLPSGLVLYWTLTNLFAVVQQMRMKPLVLPVASTGPESQPETARFGRKRATQA</sequence>
<evidence type="ECO:0000256" key="3">
    <source>
        <dbReference type="ARBA" id="ARBA00015325"/>
    </source>
</evidence>
<evidence type="ECO:0000256" key="12">
    <source>
        <dbReference type="ARBA" id="ARBA00033342"/>
    </source>
</evidence>
<evidence type="ECO:0000256" key="1">
    <source>
        <dbReference type="ARBA" id="ARBA00004429"/>
    </source>
</evidence>
<dbReference type="GO" id="GO:0005886">
    <property type="term" value="C:plasma membrane"/>
    <property type="evidence" value="ECO:0007669"/>
    <property type="project" value="UniProtKB-SubCell"/>
</dbReference>
<dbReference type="GO" id="GO:0015031">
    <property type="term" value="P:protein transport"/>
    <property type="evidence" value="ECO:0007669"/>
    <property type="project" value="UniProtKB-KW"/>
</dbReference>
<keyword evidence="8 13" id="KW-1133">Transmembrane helix</keyword>
<feature type="transmembrane region" description="Helical" evidence="13">
    <location>
        <begin position="12"/>
        <end position="32"/>
    </location>
</feature>
<dbReference type="InterPro" id="IPR028055">
    <property type="entry name" value="YidC/Oxa/ALB_C"/>
</dbReference>
<evidence type="ECO:0000256" key="13">
    <source>
        <dbReference type="HAMAP-Rule" id="MF_01810"/>
    </source>
</evidence>
<dbReference type="NCBIfam" id="TIGR03593">
    <property type="entry name" value="yidC_nterm"/>
    <property type="match status" value="1"/>
</dbReference>
<dbReference type="PRINTS" id="PR00701">
    <property type="entry name" value="60KDINNERMP"/>
</dbReference>